<gene>
    <name evidence="2" type="ORF">SAMN04488130_11739</name>
</gene>
<keyword evidence="3" id="KW-1185">Reference proteome</keyword>
<feature type="domain" description="Putative auto-transporter adhesin head GIN" evidence="1">
    <location>
        <begin position="40"/>
        <end position="259"/>
    </location>
</feature>
<dbReference type="RefSeq" id="WP_104000921.1">
    <property type="nucleotide sequence ID" value="NZ_FNVP01000017.1"/>
</dbReference>
<proteinExistence type="predicted"/>
<dbReference type="InterPro" id="IPR021255">
    <property type="entry name" value="DUF2807"/>
</dbReference>
<evidence type="ECO:0000313" key="3">
    <source>
        <dbReference type="Proteomes" id="UP000236737"/>
    </source>
</evidence>
<dbReference type="AlphaFoldDB" id="A0A1H6AME7"/>
<evidence type="ECO:0000259" key="1">
    <source>
        <dbReference type="Pfam" id="PF10988"/>
    </source>
</evidence>
<evidence type="ECO:0000313" key="2">
    <source>
        <dbReference type="EMBL" id="SEG49344.1"/>
    </source>
</evidence>
<dbReference type="EMBL" id="FNVP01000017">
    <property type="protein sequence ID" value="SEG49344.1"/>
    <property type="molecule type" value="Genomic_DNA"/>
</dbReference>
<name>A0A1H6AME7_9FLAO</name>
<dbReference type="OrthoDB" id="1419485at2"/>
<sequence>MKNHIAIFLIVLSTTLTLAQKKDKLKGSRIVTIENKEVGNFQALEVEDNIEVNLERGEKNNIKIEADENLHNIISFDLKDNTLRIYTTKEAVNYKKLIVRVTYNSDLNLVTSKNEATINAIEEIQLDEITFKTFDYSKLFLNVNTKKFILQADDKSKTELNLKSENTIIQLSKNAALKSLISTIDLTIDLYQKSNATLEGNVTNAILRLDNNSTLTGNKLNVKNANVITESYSNCSLFVDTNVIIDAADKSEIHLFGSPKIEMRQFSDEAKLFKKMK</sequence>
<dbReference type="Gene3D" id="2.160.20.120">
    <property type="match status" value="1"/>
</dbReference>
<dbReference type="Pfam" id="PF10988">
    <property type="entry name" value="DUF2807"/>
    <property type="match status" value="1"/>
</dbReference>
<accession>A0A1H6AME7</accession>
<reference evidence="3" key="1">
    <citation type="submission" date="2016-10" db="EMBL/GenBank/DDBJ databases">
        <authorList>
            <person name="Varghese N."/>
            <person name="Submissions S."/>
        </authorList>
    </citation>
    <scope>NUCLEOTIDE SEQUENCE [LARGE SCALE GENOMIC DNA]</scope>
    <source>
        <strain evidence="3">CGMCC 1.9230</strain>
    </source>
</reference>
<dbReference type="Proteomes" id="UP000236737">
    <property type="component" value="Unassembled WGS sequence"/>
</dbReference>
<organism evidence="2 3">
    <name type="scientific">Flavobacterium urumqiense</name>
    <dbReference type="NCBI Taxonomy" id="935224"/>
    <lineage>
        <taxon>Bacteria</taxon>
        <taxon>Pseudomonadati</taxon>
        <taxon>Bacteroidota</taxon>
        <taxon>Flavobacteriia</taxon>
        <taxon>Flavobacteriales</taxon>
        <taxon>Flavobacteriaceae</taxon>
        <taxon>Flavobacterium</taxon>
    </lineage>
</organism>
<protein>
    <submittedName>
        <fullName evidence="2">Putative auto-transporter adhesin, head GIN domain</fullName>
    </submittedName>
</protein>